<protein>
    <submittedName>
        <fullName evidence="1">Uncharacterized protein</fullName>
    </submittedName>
</protein>
<gene>
    <name evidence="1" type="ORF">M9H77_21118</name>
</gene>
<keyword evidence="2" id="KW-1185">Reference proteome</keyword>
<evidence type="ECO:0000313" key="1">
    <source>
        <dbReference type="EMBL" id="KAI5661795.1"/>
    </source>
</evidence>
<reference evidence="2" key="1">
    <citation type="journal article" date="2023" name="Nat. Plants">
        <title>Single-cell RNA sequencing provides a high-resolution roadmap for understanding the multicellular compartmentation of specialized metabolism.</title>
        <authorList>
            <person name="Sun S."/>
            <person name="Shen X."/>
            <person name="Li Y."/>
            <person name="Li Y."/>
            <person name="Wang S."/>
            <person name="Li R."/>
            <person name="Zhang H."/>
            <person name="Shen G."/>
            <person name="Guo B."/>
            <person name="Wei J."/>
            <person name="Xu J."/>
            <person name="St-Pierre B."/>
            <person name="Chen S."/>
            <person name="Sun C."/>
        </authorList>
    </citation>
    <scope>NUCLEOTIDE SEQUENCE [LARGE SCALE GENOMIC DNA]</scope>
</reference>
<organism evidence="1 2">
    <name type="scientific">Catharanthus roseus</name>
    <name type="common">Madagascar periwinkle</name>
    <name type="synonym">Vinca rosea</name>
    <dbReference type="NCBI Taxonomy" id="4058"/>
    <lineage>
        <taxon>Eukaryota</taxon>
        <taxon>Viridiplantae</taxon>
        <taxon>Streptophyta</taxon>
        <taxon>Embryophyta</taxon>
        <taxon>Tracheophyta</taxon>
        <taxon>Spermatophyta</taxon>
        <taxon>Magnoliopsida</taxon>
        <taxon>eudicotyledons</taxon>
        <taxon>Gunneridae</taxon>
        <taxon>Pentapetalae</taxon>
        <taxon>asterids</taxon>
        <taxon>lamiids</taxon>
        <taxon>Gentianales</taxon>
        <taxon>Apocynaceae</taxon>
        <taxon>Rauvolfioideae</taxon>
        <taxon>Vinceae</taxon>
        <taxon>Catharanthinae</taxon>
        <taxon>Catharanthus</taxon>
    </lineage>
</organism>
<name>A0ACC0ALN9_CATRO</name>
<sequence length="112" mass="12409">MFCGSGYFLAGWVRRGPPARITQGSLVMPRGMQVPYSVAVDLAEGYGFFSSCLVRPLDTAGRMTAKTILMRGTLEAQYFDISFNYGMLRVSYNFKLKVSTPNFSLDSNLSLV</sequence>
<comment type="caution">
    <text evidence="1">The sequence shown here is derived from an EMBL/GenBank/DDBJ whole genome shotgun (WGS) entry which is preliminary data.</text>
</comment>
<proteinExistence type="predicted"/>
<dbReference type="EMBL" id="CM044705">
    <property type="protein sequence ID" value="KAI5661795.1"/>
    <property type="molecule type" value="Genomic_DNA"/>
</dbReference>
<dbReference type="Proteomes" id="UP001060085">
    <property type="component" value="Linkage Group LG05"/>
</dbReference>
<evidence type="ECO:0000313" key="2">
    <source>
        <dbReference type="Proteomes" id="UP001060085"/>
    </source>
</evidence>
<accession>A0ACC0ALN9</accession>